<dbReference type="GO" id="GO:0005737">
    <property type="term" value="C:cytoplasm"/>
    <property type="evidence" value="ECO:0007669"/>
    <property type="project" value="TreeGrafter"/>
</dbReference>
<dbReference type="InterPro" id="IPR013144">
    <property type="entry name" value="CRA_dom"/>
</dbReference>
<organism evidence="2 3">
    <name type="scientific">Ceratopteris richardii</name>
    <name type="common">Triangle waterfern</name>
    <dbReference type="NCBI Taxonomy" id="49495"/>
    <lineage>
        <taxon>Eukaryota</taxon>
        <taxon>Viridiplantae</taxon>
        <taxon>Streptophyta</taxon>
        <taxon>Embryophyta</taxon>
        <taxon>Tracheophyta</taxon>
        <taxon>Polypodiopsida</taxon>
        <taxon>Polypodiidae</taxon>
        <taxon>Polypodiales</taxon>
        <taxon>Pteridineae</taxon>
        <taxon>Pteridaceae</taxon>
        <taxon>Parkerioideae</taxon>
        <taxon>Ceratopteris</taxon>
    </lineage>
</organism>
<protein>
    <recommendedName>
        <fullName evidence="1">CTLH domain-containing protein</fullName>
    </recommendedName>
</protein>
<evidence type="ECO:0000313" key="2">
    <source>
        <dbReference type="EMBL" id="KAH7307062.1"/>
    </source>
</evidence>
<dbReference type="InterPro" id="IPR024964">
    <property type="entry name" value="CTLH/CRA"/>
</dbReference>
<dbReference type="GO" id="GO:0043161">
    <property type="term" value="P:proteasome-mediated ubiquitin-dependent protein catabolic process"/>
    <property type="evidence" value="ECO:0007669"/>
    <property type="project" value="InterPro"/>
</dbReference>
<evidence type="ECO:0000313" key="3">
    <source>
        <dbReference type="Proteomes" id="UP000825935"/>
    </source>
</evidence>
<dbReference type="SMART" id="SM00757">
    <property type="entry name" value="CRA"/>
    <property type="match status" value="1"/>
</dbReference>
<keyword evidence="3" id="KW-1185">Reference proteome</keyword>
<reference evidence="2" key="1">
    <citation type="submission" date="2021-08" db="EMBL/GenBank/DDBJ databases">
        <title>WGS assembly of Ceratopteris richardii.</title>
        <authorList>
            <person name="Marchant D.B."/>
            <person name="Chen G."/>
            <person name="Jenkins J."/>
            <person name="Shu S."/>
            <person name="Leebens-Mack J."/>
            <person name="Grimwood J."/>
            <person name="Schmutz J."/>
            <person name="Soltis P."/>
            <person name="Soltis D."/>
            <person name="Chen Z.-H."/>
        </authorList>
    </citation>
    <scope>NUCLEOTIDE SEQUENCE</scope>
    <source>
        <strain evidence="2">Whitten #5841</strain>
        <tissue evidence="2">Leaf</tissue>
    </source>
</reference>
<dbReference type="InterPro" id="IPR045098">
    <property type="entry name" value="Fyv10_fam"/>
</dbReference>
<dbReference type="PROSITE" id="PS50897">
    <property type="entry name" value="CTLH"/>
    <property type="match status" value="1"/>
</dbReference>
<dbReference type="EMBL" id="CM035427">
    <property type="protein sequence ID" value="KAH7307074.1"/>
    <property type="molecule type" value="Genomic_DNA"/>
</dbReference>
<dbReference type="EMBL" id="CM035427">
    <property type="protein sequence ID" value="KAH7307059.1"/>
    <property type="molecule type" value="Genomic_DNA"/>
</dbReference>
<dbReference type="Pfam" id="PF10607">
    <property type="entry name" value="CTLH"/>
    <property type="match status" value="1"/>
</dbReference>
<accession>A0A8T2S4L2</accession>
<dbReference type="GO" id="GO:0005634">
    <property type="term" value="C:nucleus"/>
    <property type="evidence" value="ECO:0007669"/>
    <property type="project" value="TreeGrafter"/>
</dbReference>
<dbReference type="SMART" id="SM00668">
    <property type="entry name" value="CTLH"/>
    <property type="match status" value="1"/>
</dbReference>
<name>A0A8T2S4L2_CERRI</name>
<dbReference type="EMBL" id="CM035427">
    <property type="protein sequence ID" value="KAH7307068.1"/>
    <property type="molecule type" value="Genomic_DNA"/>
</dbReference>
<dbReference type="AlphaFoldDB" id="A0A8T2S4L2"/>
<evidence type="ECO:0000259" key="1">
    <source>
        <dbReference type="PROSITE" id="PS50897"/>
    </source>
</evidence>
<dbReference type="EMBL" id="CM035427">
    <property type="protein sequence ID" value="KAH7307062.1"/>
    <property type="molecule type" value="Genomic_DNA"/>
</dbReference>
<dbReference type="OrthoDB" id="1933455at2759"/>
<dbReference type="InterPro" id="IPR006595">
    <property type="entry name" value="CTLH_C"/>
</dbReference>
<proteinExistence type="predicted"/>
<comment type="caution">
    <text evidence="2">The sequence shown here is derived from an EMBL/GenBank/DDBJ whole genome shotgun (WGS) entry which is preliminary data.</text>
</comment>
<dbReference type="InterPro" id="IPR006594">
    <property type="entry name" value="LisH"/>
</dbReference>
<dbReference type="GO" id="GO:0034657">
    <property type="term" value="C:GID complex"/>
    <property type="evidence" value="ECO:0007669"/>
    <property type="project" value="TreeGrafter"/>
</dbReference>
<dbReference type="PANTHER" id="PTHR12170">
    <property type="entry name" value="MACROPHAGE ERYTHROBLAST ATTACHER-RELATED"/>
    <property type="match status" value="1"/>
</dbReference>
<dbReference type="GO" id="GO:0004842">
    <property type="term" value="F:ubiquitin-protein transferase activity"/>
    <property type="evidence" value="ECO:0007669"/>
    <property type="project" value="InterPro"/>
</dbReference>
<dbReference type="PANTHER" id="PTHR12170:SF2">
    <property type="entry name" value="E3 UBIQUITIN-PROTEIN TRANSFERASE MAEA"/>
    <property type="match status" value="1"/>
</dbReference>
<sequence>MPGLTSLPMLEAQDVCCLPQPHSVLTSNFFYDSPNDWIHASLELHYQFMKVPFENLTKYVRDSERLIAIENFIYNAAEGSRKNMSKQDALQHLDSLLSQMQGFKVKADASNKLEKDGLQKIRKRLDHLQVLHSGGEETQLKWKQIHLDCILVEYMIRLDYYNTAVKLAEQSGIQQDLVDINIFLGAIRVIQGLKNRDCSKALAWCTEHELYLKRSQGRRRKKKLHVTEFQQPYIRFHETQSNLEFTLRAQEFIELVRQDHRIDALDYLQKYLSSWAVKYKADLQQVMLILAFKNFSDSNDCMMLLALKRWDDLVDQFTLEFIKIYGITVKPLLIYYLQAGLSGLKTSACMEKNCPIEDPFYQDDIRKLAYPLPFNG</sequence>
<dbReference type="PROSITE" id="PS50896">
    <property type="entry name" value="LISH"/>
    <property type="match status" value="1"/>
</dbReference>
<dbReference type="Proteomes" id="UP000825935">
    <property type="component" value="Chromosome 22"/>
</dbReference>
<dbReference type="EMBL" id="CM035427">
    <property type="protein sequence ID" value="KAH7307058.1"/>
    <property type="molecule type" value="Genomic_DNA"/>
</dbReference>
<feature type="domain" description="CTLH" evidence="1">
    <location>
        <begin position="182"/>
        <end position="263"/>
    </location>
</feature>
<gene>
    <name evidence="2" type="ORF">KP509_22G044200</name>
</gene>